<evidence type="ECO:0000313" key="5">
    <source>
        <dbReference type="EMBL" id="VVB02548.1"/>
    </source>
</evidence>
<dbReference type="PANTHER" id="PTHR47841:SF6">
    <property type="entry name" value="CYSTEINE_HISTIDINE-RICH C1 DOMAIN FAMILY PROTEIN-RELATED"/>
    <property type="match status" value="1"/>
</dbReference>
<keyword evidence="1" id="KW-0479">Metal-binding</keyword>
<dbReference type="PROSITE" id="PS50081">
    <property type="entry name" value="ZF_DAG_PE_2"/>
    <property type="match status" value="1"/>
</dbReference>
<keyword evidence="3" id="KW-0862">Zinc</keyword>
<protein>
    <recommendedName>
        <fullName evidence="4">Phorbol-ester/DAG-type domain-containing protein</fullName>
    </recommendedName>
</protein>
<dbReference type="Gene3D" id="3.30.60.20">
    <property type="match status" value="1"/>
</dbReference>
<organism evidence="5 6">
    <name type="scientific">Arabis nemorensis</name>
    <dbReference type="NCBI Taxonomy" id="586526"/>
    <lineage>
        <taxon>Eukaryota</taxon>
        <taxon>Viridiplantae</taxon>
        <taxon>Streptophyta</taxon>
        <taxon>Embryophyta</taxon>
        <taxon>Tracheophyta</taxon>
        <taxon>Spermatophyta</taxon>
        <taxon>Magnoliopsida</taxon>
        <taxon>eudicotyledons</taxon>
        <taxon>Gunneridae</taxon>
        <taxon>Pentapetalae</taxon>
        <taxon>rosids</taxon>
        <taxon>malvids</taxon>
        <taxon>Brassicales</taxon>
        <taxon>Brassicaceae</taxon>
        <taxon>Arabideae</taxon>
        <taxon>Arabis</taxon>
    </lineage>
</organism>
<dbReference type="InterPro" id="IPR046349">
    <property type="entry name" value="C1-like_sf"/>
</dbReference>
<dbReference type="SUPFAM" id="SSF57889">
    <property type="entry name" value="Cysteine-rich domain"/>
    <property type="match status" value="2"/>
</dbReference>
<evidence type="ECO:0000256" key="1">
    <source>
        <dbReference type="ARBA" id="ARBA00022723"/>
    </source>
</evidence>
<dbReference type="InterPro" id="IPR004146">
    <property type="entry name" value="DC1"/>
</dbReference>
<accession>A0A565BMG8</accession>
<dbReference type="OrthoDB" id="945197at2759"/>
<keyword evidence="2" id="KW-0677">Repeat</keyword>
<evidence type="ECO:0000256" key="2">
    <source>
        <dbReference type="ARBA" id="ARBA00022737"/>
    </source>
</evidence>
<reference evidence="5" key="1">
    <citation type="submission" date="2019-07" db="EMBL/GenBank/DDBJ databases">
        <authorList>
            <person name="Dittberner H."/>
        </authorList>
    </citation>
    <scope>NUCLEOTIDE SEQUENCE [LARGE SCALE GENOMIC DNA]</scope>
</reference>
<dbReference type="Proteomes" id="UP000489600">
    <property type="component" value="Unassembled WGS sequence"/>
</dbReference>
<dbReference type="InterPro" id="IPR002219">
    <property type="entry name" value="PKC_DAG/PE"/>
</dbReference>
<proteinExistence type="predicted"/>
<comment type="caution">
    <text evidence="5">The sequence shown here is derived from an EMBL/GenBank/DDBJ whole genome shotgun (WGS) entry which is preliminary data.</text>
</comment>
<evidence type="ECO:0000313" key="6">
    <source>
        <dbReference type="Proteomes" id="UP000489600"/>
    </source>
</evidence>
<evidence type="ECO:0000259" key="4">
    <source>
        <dbReference type="PROSITE" id="PS50081"/>
    </source>
</evidence>
<evidence type="ECO:0000256" key="3">
    <source>
        <dbReference type="ARBA" id="ARBA00022833"/>
    </source>
</evidence>
<dbReference type="GO" id="GO:0046872">
    <property type="term" value="F:metal ion binding"/>
    <property type="evidence" value="ECO:0007669"/>
    <property type="project" value="UniProtKB-KW"/>
</dbReference>
<dbReference type="EMBL" id="CABITT030000004">
    <property type="protein sequence ID" value="VVB02548.1"/>
    <property type="molecule type" value="Genomic_DNA"/>
</dbReference>
<sequence length="235" mass="26693">MSSLMPIQHFTHVHPLTKVDGYGEFTCNGCNTYGFGETYRCVSCDYDLHDHCATCPPTLLSFMHPQHQLRLVFRRPDQGLQIRRMCDICDESVEGLYYHCEPCDFDIHPLCTRLPQHVTYVPHPAHHLELSHSGASNTCEVCLRTIQSWRYKCGQCRLDVHMECVTSSASAGAATQKPQFDHSQFYNHGYTNQGQVQRLSPSIGRRMFALLTTLSIGVVCNMICDPATKFLTDIF</sequence>
<gene>
    <name evidence="5" type="ORF">ANE_LOCUS12992</name>
</gene>
<dbReference type="PANTHER" id="PTHR47841">
    <property type="entry name" value="DIACYLGLYCEROL KINASE THETA-LIKE-RELATED"/>
    <property type="match status" value="1"/>
</dbReference>
<dbReference type="AlphaFoldDB" id="A0A565BMG8"/>
<keyword evidence="6" id="KW-1185">Reference proteome</keyword>
<dbReference type="Pfam" id="PF03107">
    <property type="entry name" value="C1_2"/>
    <property type="match status" value="3"/>
</dbReference>
<name>A0A565BMG8_9BRAS</name>
<feature type="domain" description="Phorbol-ester/DAG-type" evidence="4">
    <location>
        <begin position="125"/>
        <end position="172"/>
    </location>
</feature>